<name>A0AAD7E4D1_9AGAR</name>
<dbReference type="AlphaFoldDB" id="A0AAD7E4D1"/>
<feature type="domain" description="F-box" evidence="1">
    <location>
        <begin position="1"/>
        <end position="50"/>
    </location>
</feature>
<sequence length="411" mass="46095">MVGLLDLPDELLLSLPQYIRNIEDFTEFAFVCRRLHAIFNDTKPNVILQLAAASAPTFFHPHPWFLVLATARQIATWALGNIAHTEELIAAFRGGVDGLLALSLQHAGLSLADIRRLHLARFDVINPLADHVDKMIGTQWYATPNFWDGGVSDAYTLYGEIEPAVFQLLTYGELFGPTMEAFLQPETESGVARKGFDLNTRLEYIKYCIPDWICQKGWGDADCGIQVLPVGPYAPDAPGLSGNQTALCYLLGGAMFSGGRWRRLWTPVLQSIGPEFEEKWRQKLWWDAATQVGGIEGMAAAVKEESVPEKSRLRLKKIYEQVGALDAEKDMPGFEVWGKFKELHVSHAPDLAAELYVCCSEKNYCNELQQPHILFSEHNLQAADAAKRLRTADGFLRRFNHSFQQNELARS</sequence>
<comment type="caution">
    <text evidence="2">The sequence shown here is derived from an EMBL/GenBank/DDBJ whole genome shotgun (WGS) entry which is preliminary data.</text>
</comment>
<evidence type="ECO:0000259" key="1">
    <source>
        <dbReference type="PROSITE" id="PS50181"/>
    </source>
</evidence>
<evidence type="ECO:0000313" key="2">
    <source>
        <dbReference type="EMBL" id="KAJ7226922.1"/>
    </source>
</evidence>
<accession>A0AAD7E4D1</accession>
<dbReference type="Proteomes" id="UP001219525">
    <property type="component" value="Unassembled WGS sequence"/>
</dbReference>
<evidence type="ECO:0000313" key="3">
    <source>
        <dbReference type="Proteomes" id="UP001219525"/>
    </source>
</evidence>
<dbReference type="PROSITE" id="PS50181">
    <property type="entry name" value="FBOX"/>
    <property type="match status" value="1"/>
</dbReference>
<keyword evidence="3" id="KW-1185">Reference proteome</keyword>
<organism evidence="2 3">
    <name type="scientific">Mycena pura</name>
    <dbReference type="NCBI Taxonomy" id="153505"/>
    <lineage>
        <taxon>Eukaryota</taxon>
        <taxon>Fungi</taxon>
        <taxon>Dikarya</taxon>
        <taxon>Basidiomycota</taxon>
        <taxon>Agaricomycotina</taxon>
        <taxon>Agaricomycetes</taxon>
        <taxon>Agaricomycetidae</taxon>
        <taxon>Agaricales</taxon>
        <taxon>Marasmiineae</taxon>
        <taxon>Mycenaceae</taxon>
        <taxon>Mycena</taxon>
    </lineage>
</organism>
<reference evidence="2" key="1">
    <citation type="submission" date="2023-03" db="EMBL/GenBank/DDBJ databases">
        <title>Massive genome expansion in bonnet fungi (Mycena s.s.) driven by repeated elements and novel gene families across ecological guilds.</title>
        <authorList>
            <consortium name="Lawrence Berkeley National Laboratory"/>
            <person name="Harder C.B."/>
            <person name="Miyauchi S."/>
            <person name="Viragh M."/>
            <person name="Kuo A."/>
            <person name="Thoen E."/>
            <person name="Andreopoulos B."/>
            <person name="Lu D."/>
            <person name="Skrede I."/>
            <person name="Drula E."/>
            <person name="Henrissat B."/>
            <person name="Morin E."/>
            <person name="Kohler A."/>
            <person name="Barry K."/>
            <person name="LaButti K."/>
            <person name="Morin E."/>
            <person name="Salamov A."/>
            <person name="Lipzen A."/>
            <person name="Mereny Z."/>
            <person name="Hegedus B."/>
            <person name="Baldrian P."/>
            <person name="Stursova M."/>
            <person name="Weitz H."/>
            <person name="Taylor A."/>
            <person name="Grigoriev I.V."/>
            <person name="Nagy L.G."/>
            <person name="Martin F."/>
            <person name="Kauserud H."/>
        </authorList>
    </citation>
    <scope>NUCLEOTIDE SEQUENCE</scope>
    <source>
        <strain evidence="2">9144</strain>
    </source>
</reference>
<dbReference type="InterPro" id="IPR001810">
    <property type="entry name" value="F-box_dom"/>
</dbReference>
<protein>
    <recommendedName>
        <fullName evidence="1">F-box domain-containing protein</fullName>
    </recommendedName>
</protein>
<gene>
    <name evidence="2" type="ORF">GGX14DRAFT_555512</name>
</gene>
<dbReference type="EMBL" id="JARJCW010000003">
    <property type="protein sequence ID" value="KAJ7226922.1"/>
    <property type="molecule type" value="Genomic_DNA"/>
</dbReference>
<proteinExistence type="predicted"/>